<evidence type="ECO:0000256" key="11">
    <source>
        <dbReference type="ARBA" id="ARBA00022857"/>
    </source>
</evidence>
<dbReference type="PANTHER" id="PTHR45846">
    <property type="entry name" value="TRNA-DIHYDROURIDINE(47) SYNTHASE [NAD(P)(+)]-LIKE"/>
    <property type="match status" value="1"/>
</dbReference>
<keyword evidence="13" id="KW-0520">NAD</keyword>
<evidence type="ECO:0000256" key="16">
    <source>
        <dbReference type="ARBA" id="ARBA00048342"/>
    </source>
</evidence>
<dbReference type="CDD" id="cd02801">
    <property type="entry name" value="DUS_like_FMN"/>
    <property type="match status" value="1"/>
</dbReference>
<reference evidence="23 24" key="1">
    <citation type="journal article" date="2024" name="Nat. Commun.">
        <title>Phylogenomics reveals the evolutionary origins of lichenization in chlorophyte algae.</title>
        <authorList>
            <person name="Puginier C."/>
            <person name="Libourel C."/>
            <person name="Otte J."/>
            <person name="Skaloud P."/>
            <person name="Haon M."/>
            <person name="Grisel S."/>
            <person name="Petersen M."/>
            <person name="Berrin J.G."/>
            <person name="Delaux P.M."/>
            <person name="Dal Grande F."/>
            <person name="Keller J."/>
        </authorList>
    </citation>
    <scope>NUCLEOTIDE SEQUENCE [LARGE SCALE GENOMIC DNA]</scope>
    <source>
        <strain evidence="23 24">SAG 2043</strain>
    </source>
</reference>
<evidence type="ECO:0000256" key="6">
    <source>
        <dbReference type="ARBA" id="ARBA00022694"/>
    </source>
</evidence>
<feature type="compositionally biased region" description="Gly residues" evidence="21">
    <location>
        <begin position="46"/>
        <end position="65"/>
    </location>
</feature>
<dbReference type="GO" id="GO:0003723">
    <property type="term" value="F:RNA binding"/>
    <property type="evidence" value="ECO:0007669"/>
    <property type="project" value="TreeGrafter"/>
</dbReference>
<dbReference type="PROSITE" id="PS50103">
    <property type="entry name" value="ZF_C3H1"/>
    <property type="match status" value="1"/>
</dbReference>
<keyword evidence="11" id="KW-0521">NADP</keyword>
<dbReference type="GO" id="GO:0006397">
    <property type="term" value="P:mRNA processing"/>
    <property type="evidence" value="ECO:0007669"/>
    <property type="project" value="UniProtKB-KW"/>
</dbReference>
<comment type="similarity">
    <text evidence="20">Belongs to the dus family. Dus3 subfamily.</text>
</comment>
<evidence type="ECO:0000256" key="19">
    <source>
        <dbReference type="PROSITE-ProRule" id="PRU00723"/>
    </source>
</evidence>
<dbReference type="SMART" id="SM00356">
    <property type="entry name" value="ZnF_C3H1"/>
    <property type="match status" value="1"/>
</dbReference>
<gene>
    <name evidence="23" type="ORF">WJX72_005834</name>
</gene>
<comment type="catalytic activity">
    <reaction evidence="18">
        <text>5,6-dihydrouridine(47) in tRNA + NADP(+) = uridine(47) in tRNA + NADPH + H(+)</text>
        <dbReference type="Rhea" id="RHEA:53360"/>
        <dbReference type="Rhea" id="RHEA-COMP:13539"/>
        <dbReference type="Rhea" id="RHEA-COMP:13540"/>
        <dbReference type="ChEBI" id="CHEBI:15378"/>
        <dbReference type="ChEBI" id="CHEBI:57783"/>
        <dbReference type="ChEBI" id="CHEBI:58349"/>
        <dbReference type="ChEBI" id="CHEBI:65315"/>
        <dbReference type="ChEBI" id="CHEBI:74443"/>
        <dbReference type="EC" id="1.3.1.89"/>
    </reaction>
    <physiologicalReaction direction="right-to-left" evidence="18">
        <dbReference type="Rhea" id="RHEA:53362"/>
    </physiologicalReaction>
</comment>
<evidence type="ECO:0000256" key="5">
    <source>
        <dbReference type="ARBA" id="ARBA00022664"/>
    </source>
</evidence>
<dbReference type="Pfam" id="PF01207">
    <property type="entry name" value="Dus"/>
    <property type="match status" value="1"/>
</dbReference>
<evidence type="ECO:0000313" key="23">
    <source>
        <dbReference type="EMBL" id="KAK9804793.1"/>
    </source>
</evidence>
<keyword evidence="12 20" id="KW-0560">Oxidoreductase</keyword>
<feature type="zinc finger region" description="C3H1-type" evidence="19">
    <location>
        <begin position="79"/>
        <end position="106"/>
    </location>
</feature>
<dbReference type="PANTHER" id="PTHR45846:SF1">
    <property type="entry name" value="TRNA-DIHYDROURIDINE(47) SYNTHASE [NAD(P)(+)]-LIKE"/>
    <property type="match status" value="1"/>
</dbReference>
<evidence type="ECO:0000256" key="17">
    <source>
        <dbReference type="ARBA" id="ARBA00049447"/>
    </source>
</evidence>
<keyword evidence="8" id="KW-0677">Repeat</keyword>
<keyword evidence="24" id="KW-1185">Reference proteome</keyword>
<evidence type="ECO:0000256" key="21">
    <source>
        <dbReference type="SAM" id="MobiDB-lite"/>
    </source>
</evidence>
<dbReference type="InterPro" id="IPR035587">
    <property type="entry name" value="DUS-like_FMN-bd"/>
</dbReference>
<keyword evidence="6 20" id="KW-0819">tRNA processing</keyword>
<dbReference type="GO" id="GO:0102265">
    <property type="term" value="F:tRNA-dihydrouridine47 synthase activity"/>
    <property type="evidence" value="ECO:0007669"/>
    <property type="project" value="UniProtKB-EC"/>
</dbReference>
<dbReference type="PROSITE" id="PS01136">
    <property type="entry name" value="UPF0034"/>
    <property type="match status" value="1"/>
</dbReference>
<comment type="function">
    <text evidence="14">Catalyzes the synthesis of dihydrouridine, a modified base found in the D-loop of most tRNAs. Specifically modifies U47 in cytoplasmic tRNAs. Catalyzes the synthesis of dihydrouridine in some mRNAs, thereby affecting their translation.</text>
</comment>
<comment type="catalytic activity">
    <reaction evidence="16">
        <text>a 5,6-dihydrouridine in mRNA + NAD(+) = a uridine in mRNA + NADH + H(+)</text>
        <dbReference type="Rhea" id="RHEA:69851"/>
        <dbReference type="Rhea" id="RHEA-COMP:14658"/>
        <dbReference type="Rhea" id="RHEA-COMP:17789"/>
        <dbReference type="ChEBI" id="CHEBI:15378"/>
        <dbReference type="ChEBI" id="CHEBI:57540"/>
        <dbReference type="ChEBI" id="CHEBI:57945"/>
        <dbReference type="ChEBI" id="CHEBI:65315"/>
        <dbReference type="ChEBI" id="CHEBI:74443"/>
    </reaction>
    <physiologicalReaction direction="right-to-left" evidence="16">
        <dbReference type="Rhea" id="RHEA:69853"/>
    </physiologicalReaction>
</comment>
<evidence type="ECO:0000256" key="4">
    <source>
        <dbReference type="ARBA" id="ARBA00022643"/>
    </source>
</evidence>
<feature type="domain" description="C3H1-type" evidence="22">
    <location>
        <begin position="79"/>
        <end position="106"/>
    </location>
</feature>
<evidence type="ECO:0000256" key="8">
    <source>
        <dbReference type="ARBA" id="ARBA00022737"/>
    </source>
</evidence>
<dbReference type="EC" id="1.3.1.-" evidence="20"/>
<evidence type="ECO:0000256" key="18">
    <source>
        <dbReference type="ARBA" id="ARBA00049513"/>
    </source>
</evidence>
<evidence type="ECO:0000259" key="22">
    <source>
        <dbReference type="PROSITE" id="PS50103"/>
    </source>
</evidence>
<evidence type="ECO:0000256" key="7">
    <source>
        <dbReference type="ARBA" id="ARBA00022723"/>
    </source>
</evidence>
<evidence type="ECO:0000313" key="24">
    <source>
        <dbReference type="Proteomes" id="UP001489004"/>
    </source>
</evidence>
<comment type="cofactor">
    <cofactor evidence="1 20">
        <name>FMN</name>
        <dbReference type="ChEBI" id="CHEBI:58210"/>
    </cofactor>
</comment>
<evidence type="ECO:0000256" key="10">
    <source>
        <dbReference type="ARBA" id="ARBA00022833"/>
    </source>
</evidence>
<evidence type="ECO:0000256" key="2">
    <source>
        <dbReference type="ARBA" id="ARBA00012376"/>
    </source>
</evidence>
<evidence type="ECO:0000256" key="1">
    <source>
        <dbReference type="ARBA" id="ARBA00001917"/>
    </source>
</evidence>
<protein>
    <recommendedName>
        <fullName evidence="2 20">tRNA-dihydrouridine(47) synthase [NAD(P)(+)]</fullName>
        <ecNumber evidence="20">1.3.1.-</ecNumber>
    </recommendedName>
    <alternativeName>
        <fullName evidence="20">tRNA-dihydrouridine synthase 3</fullName>
    </alternativeName>
</protein>
<comment type="caution">
    <text evidence="23">The sequence shown here is derived from an EMBL/GenBank/DDBJ whole genome shotgun (WGS) entry which is preliminary data.</text>
</comment>
<keyword evidence="3 20" id="KW-0285">Flavoprotein</keyword>
<keyword evidence="10 19" id="KW-0862">Zinc</keyword>
<dbReference type="InterPro" id="IPR013785">
    <property type="entry name" value="Aldolase_TIM"/>
</dbReference>
<feature type="compositionally biased region" description="Polar residues" evidence="21">
    <location>
        <begin position="30"/>
        <end position="39"/>
    </location>
</feature>
<evidence type="ECO:0000256" key="9">
    <source>
        <dbReference type="ARBA" id="ARBA00022771"/>
    </source>
</evidence>
<dbReference type="InterPro" id="IPR000571">
    <property type="entry name" value="Znf_CCCH"/>
</dbReference>
<keyword evidence="9 19" id="KW-0863">Zinc-finger</keyword>
<keyword evidence="5" id="KW-0507">mRNA processing</keyword>
<evidence type="ECO:0000256" key="12">
    <source>
        <dbReference type="ARBA" id="ARBA00023002"/>
    </source>
</evidence>
<evidence type="ECO:0000256" key="14">
    <source>
        <dbReference type="ARBA" id="ARBA00045934"/>
    </source>
</evidence>
<keyword evidence="4 20" id="KW-0288">FMN</keyword>
<comment type="catalytic activity">
    <reaction evidence="15">
        <text>5,6-dihydrouridine(47) in tRNA + NAD(+) = uridine(47) in tRNA + NADH + H(+)</text>
        <dbReference type="Rhea" id="RHEA:53364"/>
        <dbReference type="Rhea" id="RHEA-COMP:13539"/>
        <dbReference type="Rhea" id="RHEA-COMP:13540"/>
        <dbReference type="ChEBI" id="CHEBI:15378"/>
        <dbReference type="ChEBI" id="CHEBI:57540"/>
        <dbReference type="ChEBI" id="CHEBI:57945"/>
        <dbReference type="ChEBI" id="CHEBI:65315"/>
        <dbReference type="ChEBI" id="CHEBI:74443"/>
        <dbReference type="EC" id="1.3.1.89"/>
    </reaction>
    <physiologicalReaction direction="right-to-left" evidence="15">
        <dbReference type="Rhea" id="RHEA:53366"/>
    </physiologicalReaction>
</comment>
<dbReference type="AlphaFoldDB" id="A0AAW1P8X1"/>
<evidence type="ECO:0000256" key="13">
    <source>
        <dbReference type="ARBA" id="ARBA00023027"/>
    </source>
</evidence>
<proteinExistence type="inferred from homology"/>
<dbReference type="FunFam" id="3.20.20.70:FF:000067">
    <property type="entry name" value="tRNA-dihydrouridine(47) synthase [NAD(P)(+)]"/>
    <property type="match status" value="1"/>
</dbReference>
<dbReference type="Gene3D" id="4.10.1000.10">
    <property type="entry name" value="Zinc finger, CCCH-type"/>
    <property type="match status" value="1"/>
</dbReference>
<sequence length="623" mass="68459">MDGRTAEELIAKCIAPVKAAHWRKVGPKPQEQTATSDSHAPNGRSDGSGGQGKSRGEGAPGGKGGRQSKKQWKQIREEQRQADLCLNFVHSQCTYGDRCKFNHDIAGYVQARRLELPGECPFSALPQCPYGITCRWATHHKSPDELTRKGSGEDGSIPEAPVALPLQASVGEPLNTLPKDVQIALRRDQYDFSRADATVPSGAKTSALPASDAKMHPVKLYDVKRAEAAVSGQNGLADLDMDVPLRPVEKKTVDFRGKLYLAPLTTVGNLPYRVVCKHLGADITCGEMALGTNLLQAQASEWALLKRHPCEDVFGIQVCGGYSDMLTRMAQLVEENLDVSFVDVNMGCPIDIICNRSAGSALLLKPNRIKQIARSMSSVLSCPLTLKMRKGYSDNHDVVHTFVSDLPSCGVSALTLHGRTRAQRYSRLADWEYIKQCTEAAPGLQIIGNGDIFSYTDYEQHMADAPQLATTMLARGALIKPWLFTEIKERRHWDISAGERLDILKDFCSAGLQHWGSDNKGVETTRRFLLEFLSFLHRYIPAGVLDVIPQKLHWRPPTFYGRNDLETLFGSAESADWVRISEMLLGPVPDTFHFTPKHKSNAYKGGGSEAGMAFEGDAGEENG</sequence>
<dbReference type="Proteomes" id="UP001489004">
    <property type="component" value="Unassembled WGS sequence"/>
</dbReference>
<feature type="region of interest" description="Disordered" evidence="21">
    <location>
        <begin position="20"/>
        <end position="75"/>
    </location>
</feature>
<evidence type="ECO:0000256" key="20">
    <source>
        <dbReference type="RuleBase" id="RU291113"/>
    </source>
</evidence>
<dbReference type="GO" id="GO:0050660">
    <property type="term" value="F:flavin adenine dinucleotide binding"/>
    <property type="evidence" value="ECO:0007669"/>
    <property type="project" value="UniProtKB-UniRule"/>
</dbReference>
<evidence type="ECO:0000256" key="15">
    <source>
        <dbReference type="ARBA" id="ARBA00048266"/>
    </source>
</evidence>
<dbReference type="Gene3D" id="3.20.20.70">
    <property type="entry name" value="Aldolase class I"/>
    <property type="match status" value="1"/>
</dbReference>
<name>A0AAW1P8X1_9CHLO</name>
<dbReference type="EMBL" id="JALJOR010000017">
    <property type="protein sequence ID" value="KAK9804793.1"/>
    <property type="molecule type" value="Genomic_DNA"/>
</dbReference>
<keyword evidence="7 19" id="KW-0479">Metal-binding</keyword>
<accession>A0AAW1P8X1</accession>
<evidence type="ECO:0000256" key="3">
    <source>
        <dbReference type="ARBA" id="ARBA00022630"/>
    </source>
</evidence>
<dbReference type="SUPFAM" id="SSF51395">
    <property type="entry name" value="FMN-linked oxidoreductases"/>
    <property type="match status" value="1"/>
</dbReference>
<dbReference type="GO" id="GO:0008270">
    <property type="term" value="F:zinc ion binding"/>
    <property type="evidence" value="ECO:0007669"/>
    <property type="project" value="UniProtKB-KW"/>
</dbReference>
<dbReference type="InterPro" id="IPR018517">
    <property type="entry name" value="tRNA_hU_synthase_CS"/>
</dbReference>
<organism evidence="23 24">
    <name type="scientific">[Myrmecia] bisecta</name>
    <dbReference type="NCBI Taxonomy" id="41462"/>
    <lineage>
        <taxon>Eukaryota</taxon>
        <taxon>Viridiplantae</taxon>
        <taxon>Chlorophyta</taxon>
        <taxon>core chlorophytes</taxon>
        <taxon>Trebouxiophyceae</taxon>
        <taxon>Trebouxiales</taxon>
        <taxon>Trebouxiaceae</taxon>
        <taxon>Myrmecia</taxon>
    </lineage>
</organism>
<comment type="catalytic activity">
    <reaction evidence="17">
        <text>a 5,6-dihydrouridine in mRNA + NADP(+) = a uridine in mRNA + NADPH + H(+)</text>
        <dbReference type="Rhea" id="RHEA:69855"/>
        <dbReference type="Rhea" id="RHEA-COMP:14658"/>
        <dbReference type="Rhea" id="RHEA-COMP:17789"/>
        <dbReference type="ChEBI" id="CHEBI:15378"/>
        <dbReference type="ChEBI" id="CHEBI:57783"/>
        <dbReference type="ChEBI" id="CHEBI:58349"/>
        <dbReference type="ChEBI" id="CHEBI:65315"/>
        <dbReference type="ChEBI" id="CHEBI:74443"/>
    </reaction>
    <physiologicalReaction direction="right-to-left" evidence="17">
        <dbReference type="Rhea" id="RHEA:69857"/>
    </physiologicalReaction>
</comment>